<organism evidence="3 4">
    <name type="scientific">Trichococcus pasteurii</name>
    <dbReference type="NCBI Taxonomy" id="43064"/>
    <lineage>
        <taxon>Bacteria</taxon>
        <taxon>Bacillati</taxon>
        <taxon>Bacillota</taxon>
        <taxon>Bacilli</taxon>
        <taxon>Lactobacillales</taxon>
        <taxon>Carnobacteriaceae</taxon>
        <taxon>Trichococcus</taxon>
    </lineage>
</organism>
<protein>
    <submittedName>
        <fullName evidence="3">Flavodoxin</fullName>
    </submittedName>
</protein>
<dbReference type="Gene3D" id="3.40.50.360">
    <property type="match status" value="1"/>
</dbReference>
<accession>A0A1W1IG14</accession>
<dbReference type="OrthoDB" id="9806505at2"/>
<keyword evidence="1" id="KW-0732">Signal</keyword>
<dbReference type="STRING" id="43064.SAMN04488086_11847"/>
<dbReference type="AlphaFoldDB" id="A0A1W1IG14"/>
<proteinExistence type="predicted"/>
<keyword evidence="4" id="KW-1185">Reference proteome</keyword>
<evidence type="ECO:0000313" key="3">
    <source>
        <dbReference type="EMBL" id="SLM51964.1"/>
    </source>
</evidence>
<feature type="signal peptide" evidence="1">
    <location>
        <begin position="1"/>
        <end position="21"/>
    </location>
</feature>
<dbReference type="PANTHER" id="PTHR39201:SF1">
    <property type="entry name" value="FLAVODOXIN-LIKE DOMAIN-CONTAINING PROTEIN"/>
    <property type="match status" value="1"/>
</dbReference>
<dbReference type="InterPro" id="IPR008254">
    <property type="entry name" value="Flavodoxin/NO_synth"/>
</dbReference>
<feature type="domain" description="Flavodoxin-like" evidence="2">
    <location>
        <begin position="83"/>
        <end position="225"/>
    </location>
</feature>
<gene>
    <name evidence="3" type="ORF">TPAS_1644</name>
</gene>
<dbReference type="GO" id="GO:0010181">
    <property type="term" value="F:FMN binding"/>
    <property type="evidence" value="ECO:0007669"/>
    <property type="project" value="InterPro"/>
</dbReference>
<dbReference type="NCBIfam" id="NF005389">
    <property type="entry name" value="PRK06934.1"/>
    <property type="match status" value="1"/>
</dbReference>
<dbReference type="EMBL" id="FWEY01000004">
    <property type="protein sequence ID" value="SLM51964.1"/>
    <property type="molecule type" value="Genomic_DNA"/>
</dbReference>
<dbReference type="Proteomes" id="UP000195985">
    <property type="component" value="Unassembled WGS sequence"/>
</dbReference>
<dbReference type="GO" id="GO:0016651">
    <property type="term" value="F:oxidoreductase activity, acting on NAD(P)H"/>
    <property type="evidence" value="ECO:0007669"/>
    <property type="project" value="UniProtKB-ARBA"/>
</dbReference>
<evidence type="ECO:0000256" key="1">
    <source>
        <dbReference type="SAM" id="SignalP"/>
    </source>
</evidence>
<evidence type="ECO:0000313" key="4">
    <source>
        <dbReference type="Proteomes" id="UP000195985"/>
    </source>
</evidence>
<dbReference type="PANTHER" id="PTHR39201">
    <property type="entry name" value="EXPORTED PROTEIN-RELATED"/>
    <property type="match status" value="1"/>
</dbReference>
<dbReference type="Pfam" id="PF12682">
    <property type="entry name" value="Flavodoxin_4"/>
    <property type="match status" value="1"/>
</dbReference>
<evidence type="ECO:0000259" key="2">
    <source>
        <dbReference type="Pfam" id="PF12682"/>
    </source>
</evidence>
<dbReference type="RefSeq" id="WP_086942777.1">
    <property type="nucleotide sequence ID" value="NZ_FONM01000018.1"/>
</dbReference>
<sequence>MKKLFAITAALLLAVHLSACGREDTDTTANTSADNSSGESLSSIDSSADILIAYFSVPEDVDTQGVDAVAGASVVLNDGEKMGNTEYVADLIQQTIGGELFRIETTASYPLDHDPLVDQAADEQDDDARPELASHLENFDQYEVILLGFPNWWGDLPMPVYSFLEEYDFGSKTIVPFITHGGSGSSDTIETISEIQPGALIWDDALVLSRNDVVDSEEEVISWAEGLAY</sequence>
<dbReference type="InterPro" id="IPR029039">
    <property type="entry name" value="Flavoprotein-like_sf"/>
</dbReference>
<name>A0A1W1IG14_9LACT</name>
<reference evidence="4" key="1">
    <citation type="submission" date="2016-04" db="EMBL/GenBank/DDBJ databases">
        <authorList>
            <person name="Strepis N."/>
        </authorList>
    </citation>
    <scope>NUCLEOTIDE SEQUENCE [LARGE SCALE GENOMIC DNA]</scope>
</reference>
<feature type="chain" id="PRO_5010707850" evidence="1">
    <location>
        <begin position="22"/>
        <end position="229"/>
    </location>
</feature>
<dbReference type="SUPFAM" id="SSF52218">
    <property type="entry name" value="Flavoproteins"/>
    <property type="match status" value="1"/>
</dbReference>